<evidence type="ECO:0000313" key="2">
    <source>
        <dbReference type="Proteomes" id="UP000265520"/>
    </source>
</evidence>
<keyword evidence="2" id="KW-1185">Reference proteome</keyword>
<dbReference type="EMBL" id="LXQA010294417">
    <property type="protein sequence ID" value="MCI41623.1"/>
    <property type="molecule type" value="Genomic_DNA"/>
</dbReference>
<feature type="non-terminal residue" evidence="1">
    <location>
        <position position="1"/>
    </location>
</feature>
<proteinExistence type="predicted"/>
<reference evidence="1 2" key="1">
    <citation type="journal article" date="2018" name="Front. Plant Sci.">
        <title>Red Clover (Trifolium pratense) and Zigzag Clover (T. medium) - A Picture of Genomic Similarities and Differences.</title>
        <authorList>
            <person name="Dluhosova J."/>
            <person name="Istvanek J."/>
            <person name="Nedelnik J."/>
            <person name="Repkova J."/>
        </authorList>
    </citation>
    <scope>NUCLEOTIDE SEQUENCE [LARGE SCALE GENOMIC DNA]</scope>
    <source>
        <strain evidence="2">cv. 10/8</strain>
        <tissue evidence="1">Leaf</tissue>
    </source>
</reference>
<dbReference type="Proteomes" id="UP000265520">
    <property type="component" value="Unassembled WGS sequence"/>
</dbReference>
<name>A0A392RYC5_9FABA</name>
<accession>A0A392RYC5</accession>
<evidence type="ECO:0000313" key="1">
    <source>
        <dbReference type="EMBL" id="MCI41623.1"/>
    </source>
</evidence>
<dbReference type="AlphaFoldDB" id="A0A392RYC5"/>
<protein>
    <submittedName>
        <fullName evidence="1">Uncharacterized protein</fullName>
    </submittedName>
</protein>
<comment type="caution">
    <text evidence="1">The sequence shown here is derived from an EMBL/GenBank/DDBJ whole genome shotgun (WGS) entry which is preliminary data.</text>
</comment>
<sequence>VPFSTVSVDLSHHQDKPYLTEGTILF</sequence>
<organism evidence="1 2">
    <name type="scientific">Trifolium medium</name>
    <dbReference type="NCBI Taxonomy" id="97028"/>
    <lineage>
        <taxon>Eukaryota</taxon>
        <taxon>Viridiplantae</taxon>
        <taxon>Streptophyta</taxon>
        <taxon>Embryophyta</taxon>
        <taxon>Tracheophyta</taxon>
        <taxon>Spermatophyta</taxon>
        <taxon>Magnoliopsida</taxon>
        <taxon>eudicotyledons</taxon>
        <taxon>Gunneridae</taxon>
        <taxon>Pentapetalae</taxon>
        <taxon>rosids</taxon>
        <taxon>fabids</taxon>
        <taxon>Fabales</taxon>
        <taxon>Fabaceae</taxon>
        <taxon>Papilionoideae</taxon>
        <taxon>50 kb inversion clade</taxon>
        <taxon>NPAAA clade</taxon>
        <taxon>Hologalegina</taxon>
        <taxon>IRL clade</taxon>
        <taxon>Trifolieae</taxon>
        <taxon>Trifolium</taxon>
    </lineage>
</organism>